<dbReference type="AlphaFoldDB" id="A0A7S1THE0"/>
<name>A0A7S1THE0_9RHOD</name>
<organism evidence="1">
    <name type="scientific">Compsopogon caeruleus</name>
    <dbReference type="NCBI Taxonomy" id="31354"/>
    <lineage>
        <taxon>Eukaryota</taxon>
        <taxon>Rhodophyta</taxon>
        <taxon>Compsopogonophyceae</taxon>
        <taxon>Compsopogonales</taxon>
        <taxon>Compsopogonaceae</taxon>
        <taxon>Compsopogon</taxon>
    </lineage>
</organism>
<protein>
    <submittedName>
        <fullName evidence="1">Uncharacterized protein</fullName>
    </submittedName>
</protein>
<evidence type="ECO:0000313" key="1">
    <source>
        <dbReference type="EMBL" id="CAD9236239.1"/>
    </source>
</evidence>
<sequence>MTTIMNQRESVVLNRWMGANRGERIKEYRNLVEFIPSKVTLEISLPSGQPNYDHRRLELLETRPFLVRTALFTALNPHVSHWTLSIIRLSRPGSQNAAPRFSGIFLGC</sequence>
<proteinExistence type="predicted"/>
<accession>A0A7S1THE0</accession>
<reference evidence="1" key="1">
    <citation type="submission" date="2021-01" db="EMBL/GenBank/DDBJ databases">
        <authorList>
            <person name="Corre E."/>
            <person name="Pelletier E."/>
            <person name="Niang G."/>
            <person name="Scheremetjew M."/>
            <person name="Finn R."/>
            <person name="Kale V."/>
            <person name="Holt S."/>
            <person name="Cochrane G."/>
            <person name="Meng A."/>
            <person name="Brown T."/>
            <person name="Cohen L."/>
        </authorList>
    </citation>
    <scope>NUCLEOTIDE SEQUENCE</scope>
    <source>
        <strain evidence="1">SAG 36.94</strain>
    </source>
</reference>
<gene>
    <name evidence="1" type="ORF">CCAE0312_LOCUS8332</name>
</gene>
<dbReference type="EMBL" id="HBGH01014949">
    <property type="protein sequence ID" value="CAD9236239.1"/>
    <property type="molecule type" value="Transcribed_RNA"/>
</dbReference>